<dbReference type="InterPro" id="IPR011009">
    <property type="entry name" value="Kinase-like_dom_sf"/>
</dbReference>
<evidence type="ECO:0000256" key="6">
    <source>
        <dbReference type="PROSITE-ProRule" id="PRU10141"/>
    </source>
</evidence>
<dbReference type="Gene3D" id="1.10.510.10">
    <property type="entry name" value="Transferase(Phosphotransferase) domain 1"/>
    <property type="match status" value="1"/>
</dbReference>
<feature type="domain" description="Protein kinase" evidence="7">
    <location>
        <begin position="12"/>
        <end position="266"/>
    </location>
</feature>
<protein>
    <recommendedName>
        <fullName evidence="7">Protein kinase domain-containing protein</fullName>
    </recommendedName>
</protein>
<evidence type="ECO:0000256" key="2">
    <source>
        <dbReference type="ARBA" id="ARBA00022679"/>
    </source>
</evidence>
<name>A0ABR2JUK3_9EUKA</name>
<gene>
    <name evidence="8" type="ORF">M9Y10_045132</name>
</gene>
<keyword evidence="1" id="KW-0723">Serine/threonine-protein kinase</keyword>
<dbReference type="PROSITE" id="PS00108">
    <property type="entry name" value="PROTEIN_KINASE_ST"/>
    <property type="match status" value="1"/>
</dbReference>
<organism evidence="8 9">
    <name type="scientific">Tritrichomonas musculus</name>
    <dbReference type="NCBI Taxonomy" id="1915356"/>
    <lineage>
        <taxon>Eukaryota</taxon>
        <taxon>Metamonada</taxon>
        <taxon>Parabasalia</taxon>
        <taxon>Tritrichomonadida</taxon>
        <taxon>Tritrichomonadidae</taxon>
        <taxon>Tritrichomonas</taxon>
    </lineage>
</organism>
<keyword evidence="9" id="KW-1185">Reference proteome</keyword>
<feature type="binding site" evidence="6">
    <location>
        <position position="41"/>
    </location>
    <ligand>
        <name>ATP</name>
        <dbReference type="ChEBI" id="CHEBI:30616"/>
    </ligand>
</feature>
<reference evidence="8 9" key="1">
    <citation type="submission" date="2024-04" db="EMBL/GenBank/DDBJ databases">
        <title>Tritrichomonas musculus Genome.</title>
        <authorList>
            <person name="Alves-Ferreira E."/>
            <person name="Grigg M."/>
            <person name="Lorenzi H."/>
            <person name="Galac M."/>
        </authorList>
    </citation>
    <scope>NUCLEOTIDE SEQUENCE [LARGE SCALE GENOMIC DNA]</scope>
    <source>
        <strain evidence="8 9">EAF2021</strain>
    </source>
</reference>
<evidence type="ECO:0000256" key="3">
    <source>
        <dbReference type="ARBA" id="ARBA00022741"/>
    </source>
</evidence>
<accession>A0ABR2JUK3</accession>
<proteinExistence type="predicted"/>
<keyword evidence="3 6" id="KW-0547">Nucleotide-binding</keyword>
<keyword evidence="4" id="KW-0418">Kinase</keyword>
<sequence length="524" mass="59089">MSGALSALFPNFTDFAEIGQGGTSTVLTAVHEHLGIKIAIKTINKFDLSCNETNQRNFDYELSILRRLDFPFISHFYGLVESDESYSIVMEYVNNGTLLDFLNKKGKLEESEALLIFAQLASCIDYLHNVLHIVHRDIKIENILLDKFYNARLIDFGMSQIFEEKDPNFHTLCGSFPYVAPEIFKKQPYSKPVDIWSLGVVLYSMTVGRMPFASKSVAHLVKKIVNQEPKFPSDLSEDLLDLLKRMLTKDPEYRITIEEVLDHNWITQSTKCAKYVDRNLLCSQRFSVIPTIKNGLDPSVTNELKKLSLDPLNSTKEGTEEFLLYRALRKERIITELINLQDSTSLFTPLNPSHIHGYCGIVQKPIISTKHYISNIVSPIPVSTSLNNKNSNFILATNPNGLNQSMNPGYLSNIPISTDLENSDHSSKENTTEIDHFAQSSPDVFNFFGNSPPPLNLAATAKSTTNATLTVKKNLNCAAMPRPIKETISLNRRRMISITGKATLVCPYRKSTEPLNYNFVNNKC</sequence>
<comment type="caution">
    <text evidence="8">The sequence shown here is derived from an EMBL/GenBank/DDBJ whole genome shotgun (WGS) entry which is preliminary data.</text>
</comment>
<dbReference type="InterPro" id="IPR030616">
    <property type="entry name" value="Aur-like"/>
</dbReference>
<dbReference type="SUPFAM" id="SSF56112">
    <property type="entry name" value="Protein kinase-like (PK-like)"/>
    <property type="match status" value="1"/>
</dbReference>
<evidence type="ECO:0000259" key="7">
    <source>
        <dbReference type="PROSITE" id="PS50011"/>
    </source>
</evidence>
<dbReference type="InterPro" id="IPR000719">
    <property type="entry name" value="Prot_kinase_dom"/>
</dbReference>
<dbReference type="PANTHER" id="PTHR24350">
    <property type="entry name" value="SERINE/THREONINE-PROTEIN KINASE IAL-RELATED"/>
    <property type="match status" value="1"/>
</dbReference>
<keyword evidence="2" id="KW-0808">Transferase</keyword>
<dbReference type="InterPro" id="IPR008271">
    <property type="entry name" value="Ser/Thr_kinase_AS"/>
</dbReference>
<dbReference type="PROSITE" id="PS00107">
    <property type="entry name" value="PROTEIN_KINASE_ATP"/>
    <property type="match status" value="1"/>
</dbReference>
<evidence type="ECO:0000256" key="1">
    <source>
        <dbReference type="ARBA" id="ARBA00022527"/>
    </source>
</evidence>
<dbReference type="Pfam" id="PF00069">
    <property type="entry name" value="Pkinase"/>
    <property type="match status" value="1"/>
</dbReference>
<evidence type="ECO:0000313" key="9">
    <source>
        <dbReference type="Proteomes" id="UP001470230"/>
    </source>
</evidence>
<keyword evidence="5 6" id="KW-0067">ATP-binding</keyword>
<dbReference type="PROSITE" id="PS50011">
    <property type="entry name" value="PROTEIN_KINASE_DOM"/>
    <property type="match status" value="1"/>
</dbReference>
<evidence type="ECO:0000313" key="8">
    <source>
        <dbReference type="EMBL" id="KAK8882490.1"/>
    </source>
</evidence>
<dbReference type="Proteomes" id="UP001470230">
    <property type="component" value="Unassembled WGS sequence"/>
</dbReference>
<dbReference type="SMART" id="SM00220">
    <property type="entry name" value="S_TKc"/>
    <property type="match status" value="1"/>
</dbReference>
<dbReference type="EMBL" id="JAPFFF010000009">
    <property type="protein sequence ID" value="KAK8882490.1"/>
    <property type="molecule type" value="Genomic_DNA"/>
</dbReference>
<dbReference type="InterPro" id="IPR017441">
    <property type="entry name" value="Protein_kinase_ATP_BS"/>
</dbReference>
<evidence type="ECO:0000256" key="4">
    <source>
        <dbReference type="ARBA" id="ARBA00022777"/>
    </source>
</evidence>
<evidence type="ECO:0000256" key="5">
    <source>
        <dbReference type="ARBA" id="ARBA00022840"/>
    </source>
</evidence>